<organism evidence="1 2">
    <name type="scientific">Candidatus Phycosocius bacilliformis</name>
    <dbReference type="NCBI Taxonomy" id="1445552"/>
    <lineage>
        <taxon>Bacteria</taxon>
        <taxon>Pseudomonadati</taxon>
        <taxon>Pseudomonadota</taxon>
        <taxon>Alphaproteobacteria</taxon>
        <taxon>Caulobacterales</taxon>
        <taxon>Caulobacterales incertae sedis</taxon>
        <taxon>Candidatus Phycosocius</taxon>
    </lineage>
</organism>
<name>A0A2P2ECD5_9PROT</name>
<comment type="caution">
    <text evidence="1">The sequence shown here is derived from an EMBL/GenBank/DDBJ whole genome shotgun (WGS) entry which is preliminary data.</text>
</comment>
<accession>A0A2P2ECD5</accession>
<evidence type="ECO:0000313" key="2">
    <source>
        <dbReference type="Proteomes" id="UP000245086"/>
    </source>
</evidence>
<sequence length="72" mass="7656">MAWVNRNGDSLAAINSSPTILRGSAEGLLGVNSKNLRRLTPPPGVQIRLKDAPTVVEAHDIGSVLWSMGFSD</sequence>
<protein>
    <submittedName>
        <fullName evidence="1">Uncharacterized protein</fullName>
    </submittedName>
</protein>
<dbReference type="Proteomes" id="UP000245086">
    <property type="component" value="Unassembled WGS sequence"/>
</dbReference>
<gene>
    <name evidence="1" type="ORF">PbB2_02407</name>
</gene>
<evidence type="ECO:0000313" key="1">
    <source>
        <dbReference type="EMBL" id="GBF58719.1"/>
    </source>
</evidence>
<dbReference type="EMBL" id="BFBR01000007">
    <property type="protein sequence ID" value="GBF58719.1"/>
    <property type="molecule type" value="Genomic_DNA"/>
</dbReference>
<proteinExistence type="predicted"/>
<reference evidence="1 2" key="1">
    <citation type="journal article" date="2018" name="Genome Announc.">
        <title>Draft Genome Sequence of "Candidatus Phycosocius bacilliformis," an Alphaproteobacterial Ectosymbiont of the Hydrocarbon-Producing Green Alga Botryococcus braunii.</title>
        <authorList>
            <person name="Tanabe Y."/>
            <person name="Yamaguchi H."/>
            <person name="Watanabe M.M."/>
        </authorList>
    </citation>
    <scope>NUCLEOTIDE SEQUENCE [LARGE SCALE GENOMIC DNA]</scope>
    <source>
        <strain evidence="1 2">BOTRYCO-2</strain>
    </source>
</reference>
<dbReference type="AlphaFoldDB" id="A0A2P2ECD5"/>
<keyword evidence="2" id="KW-1185">Reference proteome</keyword>